<feature type="compositionally biased region" description="Polar residues" evidence="1">
    <location>
        <begin position="92"/>
        <end position="103"/>
    </location>
</feature>
<gene>
    <name evidence="3" type="ORF">QVZ43_15860</name>
</gene>
<sequence length="817" mass="84273">MLSFSATDSYSDWSLSLCSNAGCSGDIPLSAATALSLPWLVVEKAQIENGDVINFQAMDILLKDGEGNTIDYLSVNGFVDQEDMNCEPAYSWQASGAQTSSKTISRRPDGTGGWPTEPPKGNADKPTQGGSNNNSGGGNNLGGFEVLVPATGSVCAPVEVTIRALNQGGNLLAGYSGQIAVQTSSGSGNWAAGSADVPAGVLAPNPDTDNNGGVTYQFVPADGGAVSLALSNATADELTIQVTELSGVESQSSAIQFLENAFLVESSDVNGLDIVAERDHQFVVRAVRRDPVNGECGSIPDYEGSIGLKAWLSRTGDDPGGNAPGLNNGTSTAGVANALPSANNLSLNFMGGEASFSLVTSDVGQYELNLLDDTSGIVQNVMGSPLPVAGVSDLWTVRPDRFELFVSGNPSASDASGPVFRAAGEAFDVQLAAVGANGTPLASYGQEGTPQGADLTHTLVQPVGPGSEVGLLSGAGLLSGSLFSNGQALVSGVSWNEVGIIALAARNDSYLGATPPVQGLSANVGRFIPDRFELSVSPGELAPFCSTGSPFTYTGQAMSWNLMPEITISAMGPGTYVTRNYTETGFMKLNASGVSRTSPTTDNVQTGLSGALMPVTASIQTGMVTVSSPGQVSYIFSSMDSLVYDKSPDGKVGPFAPSLTLTVTGVVDSDGVVAPLVPVQITPGAPLEVRYGRWHLENVYGPENVVSLSMPFRAEAWNGSRFVEHADDGCSAWSTASISDPEVYHTLSADAGTIGAGSGGPLALQPNGTQGTDALTWDVPGWLEADWDGDGALDDPVGLATFGVYRGHDRVIFWQER</sequence>
<keyword evidence="4" id="KW-1185">Reference proteome</keyword>
<protein>
    <recommendedName>
        <fullName evidence="2">DUF6701 domain-containing protein</fullName>
    </recommendedName>
</protein>
<evidence type="ECO:0000313" key="4">
    <source>
        <dbReference type="Proteomes" id="UP001168640"/>
    </source>
</evidence>
<evidence type="ECO:0000256" key="1">
    <source>
        <dbReference type="SAM" id="MobiDB-lite"/>
    </source>
</evidence>
<accession>A0ABT8W4N5</accession>
<proteinExistence type="predicted"/>
<dbReference type="EMBL" id="JAUMIS010000003">
    <property type="protein sequence ID" value="MDO3723192.1"/>
    <property type="molecule type" value="Genomic_DNA"/>
</dbReference>
<dbReference type="RefSeq" id="WP_302910699.1">
    <property type="nucleotide sequence ID" value="NZ_JAUMIS010000003.1"/>
</dbReference>
<name>A0ABT8W4N5_9GAMM</name>
<organism evidence="3 4">
    <name type="scientific">Marinobacter suaedae</name>
    <dbReference type="NCBI Taxonomy" id="3057675"/>
    <lineage>
        <taxon>Bacteria</taxon>
        <taxon>Pseudomonadati</taxon>
        <taxon>Pseudomonadota</taxon>
        <taxon>Gammaproteobacteria</taxon>
        <taxon>Pseudomonadales</taxon>
        <taxon>Marinobacteraceae</taxon>
        <taxon>Marinobacter</taxon>
    </lineage>
</organism>
<evidence type="ECO:0000313" key="3">
    <source>
        <dbReference type="EMBL" id="MDO3723192.1"/>
    </source>
</evidence>
<reference evidence="3" key="1">
    <citation type="submission" date="2023-07" db="EMBL/GenBank/DDBJ databases">
        <title>Marinobacter sp. chi1 genome sequencing and assembly.</title>
        <authorList>
            <person name="Park S."/>
        </authorList>
    </citation>
    <scope>NUCLEOTIDE SEQUENCE</scope>
    <source>
        <strain evidence="3">Chi1</strain>
    </source>
</reference>
<feature type="region of interest" description="Disordered" evidence="1">
    <location>
        <begin position="92"/>
        <end position="138"/>
    </location>
</feature>
<comment type="caution">
    <text evidence="3">The sequence shown here is derived from an EMBL/GenBank/DDBJ whole genome shotgun (WGS) entry which is preliminary data.</text>
</comment>
<feature type="domain" description="DUF6701" evidence="2">
    <location>
        <begin position="249"/>
        <end position="817"/>
    </location>
</feature>
<dbReference type="Proteomes" id="UP001168640">
    <property type="component" value="Unassembled WGS sequence"/>
</dbReference>
<dbReference type="Pfam" id="PF20419">
    <property type="entry name" value="DUF6701"/>
    <property type="match status" value="1"/>
</dbReference>
<dbReference type="InterPro" id="IPR046524">
    <property type="entry name" value="DUF6701"/>
</dbReference>
<evidence type="ECO:0000259" key="2">
    <source>
        <dbReference type="Pfam" id="PF20419"/>
    </source>
</evidence>